<dbReference type="EMBL" id="CP036261">
    <property type="protein sequence ID" value="QDS89461.1"/>
    <property type="molecule type" value="Genomic_DNA"/>
</dbReference>
<dbReference type="Pfam" id="PF00389">
    <property type="entry name" value="2-Hacid_dh"/>
    <property type="match status" value="1"/>
</dbReference>
<dbReference type="SUPFAM" id="SSF51735">
    <property type="entry name" value="NAD(P)-binding Rossmann-fold domains"/>
    <property type="match status" value="1"/>
</dbReference>
<dbReference type="GO" id="GO:0120509">
    <property type="term" value="F:hydroxypyruvate reductase (NADPH) activity"/>
    <property type="evidence" value="ECO:0007669"/>
    <property type="project" value="RHEA"/>
</dbReference>
<evidence type="ECO:0000256" key="4">
    <source>
        <dbReference type="ARBA" id="ARBA00052769"/>
    </source>
</evidence>
<evidence type="ECO:0000256" key="3">
    <source>
        <dbReference type="ARBA" id="ARBA00052239"/>
    </source>
</evidence>
<accession>A0A517M3L0</accession>
<dbReference type="Pfam" id="PF02826">
    <property type="entry name" value="2-Hacid_dh_C"/>
    <property type="match status" value="1"/>
</dbReference>
<dbReference type="InterPro" id="IPR050223">
    <property type="entry name" value="D-isomer_2-hydroxyacid_DH"/>
</dbReference>
<protein>
    <recommendedName>
        <fullName evidence="8">Glyoxylate/hydroxypyruvate reductase B</fullName>
        <ecNumber evidence="6">1.1.1.79</ecNumber>
        <ecNumber evidence="7">1.1.1.81</ecNumber>
    </recommendedName>
</protein>
<evidence type="ECO:0000259" key="11">
    <source>
        <dbReference type="Pfam" id="PF02826"/>
    </source>
</evidence>
<dbReference type="GO" id="GO:0051287">
    <property type="term" value="F:NAD binding"/>
    <property type="evidence" value="ECO:0007669"/>
    <property type="project" value="InterPro"/>
</dbReference>
<keyword evidence="12" id="KW-0670">Pyruvate</keyword>
<feature type="domain" description="D-isomer specific 2-hydroxyacid dehydrogenase catalytic" evidence="10">
    <location>
        <begin position="3"/>
        <end position="318"/>
    </location>
</feature>
<dbReference type="EC" id="1.1.1.81" evidence="7"/>
<dbReference type="GO" id="GO:0005829">
    <property type="term" value="C:cytosol"/>
    <property type="evidence" value="ECO:0007669"/>
    <property type="project" value="TreeGrafter"/>
</dbReference>
<evidence type="ECO:0000256" key="7">
    <source>
        <dbReference type="ARBA" id="ARBA00066674"/>
    </source>
</evidence>
<dbReference type="OrthoDB" id="277029at2"/>
<evidence type="ECO:0000256" key="2">
    <source>
        <dbReference type="ARBA" id="ARBA00051801"/>
    </source>
</evidence>
<comment type="similarity">
    <text evidence="5">Belongs to the D-isomer specific 2-hydroxyacid dehydrogenase family. GhrB subfamily.</text>
</comment>
<dbReference type="InterPro" id="IPR006139">
    <property type="entry name" value="D-isomer_2_OHA_DH_cat_dom"/>
</dbReference>
<sequence>MKVFVTRQIPAAGLDRIRNVCDCEVWPDRLPPSRDQLLEKSAGCDGVLSLLSDRIDAEFFDHVGPQLKVVSNFAVGYNNIDVAEADRRGIAVGNTPGVLTDATADIAVGLLLAAARCFREGIDNVTHEQWKTWEPMGFIGQDLVGKTIGIVGMGRIGAAVARRLHFGWGMSVLYTARSEKPEIDDQFNARRVEFSTLLAESDFVSIHTDLNPQTEKLFGDETFAQMKPTSVLVNTARGGIVDQQALHRALQAGTIFAAGLDVTEPEPLAADSPLRSMGNCVILPHIGSGTVASRDAMATIAADNLLAGLNGQPLPHRVAAN</sequence>
<evidence type="ECO:0000259" key="10">
    <source>
        <dbReference type="Pfam" id="PF00389"/>
    </source>
</evidence>
<dbReference type="InterPro" id="IPR006140">
    <property type="entry name" value="D-isomer_DH_NAD-bd"/>
</dbReference>
<evidence type="ECO:0000256" key="1">
    <source>
        <dbReference type="ARBA" id="ARBA00023002"/>
    </source>
</evidence>
<comment type="catalytic activity">
    <reaction evidence="3">
        <text>(R)-glycerate + NADP(+) = 3-hydroxypyruvate + NADPH + H(+)</text>
        <dbReference type="Rhea" id="RHEA:18657"/>
        <dbReference type="ChEBI" id="CHEBI:15378"/>
        <dbReference type="ChEBI" id="CHEBI:16659"/>
        <dbReference type="ChEBI" id="CHEBI:17180"/>
        <dbReference type="ChEBI" id="CHEBI:57783"/>
        <dbReference type="ChEBI" id="CHEBI:58349"/>
        <dbReference type="EC" id="1.1.1.81"/>
    </reaction>
</comment>
<proteinExistence type="inferred from homology"/>
<keyword evidence="13" id="KW-1185">Reference proteome</keyword>
<feature type="domain" description="D-isomer specific 2-hydroxyacid dehydrogenase NAD-binding" evidence="11">
    <location>
        <begin position="108"/>
        <end position="287"/>
    </location>
</feature>
<dbReference type="RefSeq" id="WP_145347194.1">
    <property type="nucleotide sequence ID" value="NZ_CP036261.1"/>
</dbReference>
<dbReference type="AlphaFoldDB" id="A0A517M3L0"/>
<dbReference type="InterPro" id="IPR036291">
    <property type="entry name" value="NAD(P)-bd_dom_sf"/>
</dbReference>
<dbReference type="PANTHER" id="PTHR10996">
    <property type="entry name" value="2-HYDROXYACID DEHYDROGENASE-RELATED"/>
    <property type="match status" value="1"/>
</dbReference>
<evidence type="ECO:0000313" key="13">
    <source>
        <dbReference type="Proteomes" id="UP000319557"/>
    </source>
</evidence>
<evidence type="ECO:0000256" key="6">
    <source>
        <dbReference type="ARBA" id="ARBA00066661"/>
    </source>
</evidence>
<dbReference type="SUPFAM" id="SSF52283">
    <property type="entry name" value="Formate/glycerate dehydrogenase catalytic domain-like"/>
    <property type="match status" value="1"/>
</dbReference>
<name>A0A517M3L0_9BACT</name>
<organism evidence="12 13">
    <name type="scientific">Rosistilla ulvae</name>
    <dbReference type="NCBI Taxonomy" id="1930277"/>
    <lineage>
        <taxon>Bacteria</taxon>
        <taxon>Pseudomonadati</taxon>
        <taxon>Planctomycetota</taxon>
        <taxon>Planctomycetia</taxon>
        <taxon>Pirellulales</taxon>
        <taxon>Pirellulaceae</taxon>
        <taxon>Rosistilla</taxon>
    </lineage>
</organism>
<evidence type="ECO:0000256" key="5">
    <source>
        <dbReference type="ARBA" id="ARBA00061278"/>
    </source>
</evidence>
<dbReference type="CDD" id="cd05301">
    <property type="entry name" value="GDH"/>
    <property type="match status" value="1"/>
</dbReference>
<evidence type="ECO:0000313" key="12">
    <source>
        <dbReference type="EMBL" id="QDS89461.1"/>
    </source>
</evidence>
<comment type="catalytic activity">
    <reaction evidence="2">
        <text>(R)-glycerate + NAD(+) = 3-hydroxypyruvate + NADH + H(+)</text>
        <dbReference type="Rhea" id="RHEA:17905"/>
        <dbReference type="ChEBI" id="CHEBI:15378"/>
        <dbReference type="ChEBI" id="CHEBI:16659"/>
        <dbReference type="ChEBI" id="CHEBI:17180"/>
        <dbReference type="ChEBI" id="CHEBI:57540"/>
        <dbReference type="ChEBI" id="CHEBI:57945"/>
        <dbReference type="EC" id="1.1.1.81"/>
    </reaction>
</comment>
<dbReference type="GO" id="GO:0008465">
    <property type="term" value="F:hydroxypyruvate reductase (NADH) activity"/>
    <property type="evidence" value="ECO:0007669"/>
    <property type="project" value="RHEA"/>
</dbReference>
<evidence type="ECO:0000256" key="8">
    <source>
        <dbReference type="ARBA" id="ARBA00073362"/>
    </source>
</evidence>
<evidence type="ECO:0000256" key="9">
    <source>
        <dbReference type="RuleBase" id="RU003719"/>
    </source>
</evidence>
<reference evidence="12 13" key="1">
    <citation type="submission" date="2019-02" db="EMBL/GenBank/DDBJ databases">
        <title>Deep-cultivation of Planctomycetes and their phenomic and genomic characterization uncovers novel biology.</title>
        <authorList>
            <person name="Wiegand S."/>
            <person name="Jogler M."/>
            <person name="Boedeker C."/>
            <person name="Pinto D."/>
            <person name="Vollmers J."/>
            <person name="Rivas-Marin E."/>
            <person name="Kohn T."/>
            <person name="Peeters S.H."/>
            <person name="Heuer A."/>
            <person name="Rast P."/>
            <person name="Oberbeckmann S."/>
            <person name="Bunk B."/>
            <person name="Jeske O."/>
            <person name="Meyerdierks A."/>
            <person name="Storesund J.E."/>
            <person name="Kallscheuer N."/>
            <person name="Luecker S."/>
            <person name="Lage O.M."/>
            <person name="Pohl T."/>
            <person name="Merkel B.J."/>
            <person name="Hornburger P."/>
            <person name="Mueller R.-W."/>
            <person name="Bruemmer F."/>
            <person name="Labrenz M."/>
            <person name="Spormann A.M."/>
            <person name="Op den Camp H."/>
            <person name="Overmann J."/>
            <person name="Amann R."/>
            <person name="Jetten M.S.M."/>
            <person name="Mascher T."/>
            <person name="Medema M.H."/>
            <person name="Devos D.P."/>
            <person name="Kaster A.-K."/>
            <person name="Ovreas L."/>
            <person name="Rohde M."/>
            <person name="Galperin M.Y."/>
            <person name="Jogler C."/>
        </authorList>
    </citation>
    <scope>NUCLEOTIDE SEQUENCE [LARGE SCALE GENOMIC DNA]</scope>
    <source>
        <strain evidence="12 13">EC9</strain>
    </source>
</reference>
<dbReference type="PANTHER" id="PTHR10996:SF277">
    <property type="entry name" value="GLYOXYLATE REDUCTASE_HYDROXYPYRUVATE REDUCTASE"/>
    <property type="match status" value="1"/>
</dbReference>
<comment type="catalytic activity">
    <reaction evidence="4">
        <text>glycolate + NADP(+) = glyoxylate + NADPH + H(+)</text>
        <dbReference type="Rhea" id="RHEA:10992"/>
        <dbReference type="ChEBI" id="CHEBI:15378"/>
        <dbReference type="ChEBI" id="CHEBI:29805"/>
        <dbReference type="ChEBI" id="CHEBI:36655"/>
        <dbReference type="ChEBI" id="CHEBI:57783"/>
        <dbReference type="ChEBI" id="CHEBI:58349"/>
        <dbReference type="EC" id="1.1.1.79"/>
    </reaction>
</comment>
<dbReference type="InterPro" id="IPR029753">
    <property type="entry name" value="D-isomer_DH_CS"/>
</dbReference>
<dbReference type="KEGG" id="ruv:EC9_36610"/>
<dbReference type="GO" id="GO:0030267">
    <property type="term" value="F:glyoxylate reductase (NADPH) activity"/>
    <property type="evidence" value="ECO:0007669"/>
    <property type="project" value="UniProtKB-EC"/>
</dbReference>
<dbReference type="EC" id="1.1.1.79" evidence="6"/>
<dbReference type="FunFam" id="3.40.50.720:FF:000026">
    <property type="entry name" value="Glyoxylate/hydroxypyruvate reductase B"/>
    <property type="match status" value="1"/>
</dbReference>
<dbReference type="Proteomes" id="UP000319557">
    <property type="component" value="Chromosome"/>
</dbReference>
<gene>
    <name evidence="12" type="primary">ghrB_2</name>
    <name evidence="12" type="ORF">EC9_36610</name>
</gene>
<keyword evidence="1 9" id="KW-0560">Oxidoreductase</keyword>
<dbReference type="PROSITE" id="PS00671">
    <property type="entry name" value="D_2_HYDROXYACID_DH_3"/>
    <property type="match status" value="1"/>
</dbReference>
<dbReference type="Gene3D" id="3.40.50.720">
    <property type="entry name" value="NAD(P)-binding Rossmann-like Domain"/>
    <property type="match status" value="2"/>
</dbReference>